<keyword evidence="2" id="KW-1185">Reference proteome</keyword>
<dbReference type="HOGENOM" id="CLU_031690_3_1_0"/>
<gene>
    <name evidence="1" type="ORF">NIDE1971</name>
</gene>
<organism evidence="1 2">
    <name type="scientific">Nitrospira defluvii</name>
    <dbReference type="NCBI Taxonomy" id="330214"/>
    <lineage>
        <taxon>Bacteria</taxon>
        <taxon>Pseudomonadati</taxon>
        <taxon>Nitrospirota</taxon>
        <taxon>Nitrospiria</taxon>
        <taxon>Nitrospirales</taxon>
        <taxon>Nitrospiraceae</taxon>
        <taxon>Nitrospira</taxon>
    </lineage>
</organism>
<evidence type="ECO:0000313" key="1">
    <source>
        <dbReference type="EMBL" id="CBK41695.1"/>
    </source>
</evidence>
<dbReference type="OrthoDB" id="9775333at2"/>
<dbReference type="EMBL" id="FP929003">
    <property type="protein sequence ID" value="CBK41695.1"/>
    <property type="molecule type" value="Genomic_DNA"/>
</dbReference>
<sequence length="446" mass="49785">MENNQRVVWSEGMLLTPQLFQQWDQYYERHLNERFHALIAFGYGVLRLDFDHDGLSNGRVTLLGCHGVLPDGLIVRIPEDDTAPQTRLIGDLFPASVDHLDVFLAVPVEQTEGVNCVLEGDSGSRAARYSSAYIERKDTTTGGNPREILVAKKNLRIVFSGEPTTDMVVLKIGELLRTQAGAIALKETYIPSCLWISASPYLLRLLRGLIELLTAQIGSYGNAQRGILEAIGMDLGKYHLIASLVASLPALQHMSLVEKVHPEHLYLLLARLAGALTMLAGPMETLELPPYHHDNLSATFEDLDHRIRAIVDRFQPTHYLTIPLEASGDNVWVGRVPESRLFASSQFFLVAAGDLSEDQIRQQVPQFIRIGSPTKLKEIVAAAMPGVRLYHTPRPPATLPVRVGQQYFRLDDRGVFWEEIKKSQIVALHVPQSLQSLRLQLLATKE</sequence>
<dbReference type="KEGG" id="nde:NIDE1971"/>
<protein>
    <submittedName>
        <fullName evidence="1">Uncharacterized protein</fullName>
    </submittedName>
</protein>
<proteinExistence type="predicted"/>
<evidence type="ECO:0000313" key="2">
    <source>
        <dbReference type="Proteomes" id="UP000001660"/>
    </source>
</evidence>
<dbReference type="Proteomes" id="UP000001660">
    <property type="component" value="Chromosome"/>
</dbReference>
<dbReference type="AlphaFoldDB" id="D8PEN6"/>
<name>D8PEN6_9BACT</name>
<dbReference type="NCBIfam" id="TIGR03353">
    <property type="entry name" value="VI_chp_4"/>
    <property type="match status" value="1"/>
</dbReference>
<dbReference type="eggNOG" id="COG3522">
    <property type="taxonomic scope" value="Bacteria"/>
</dbReference>
<accession>D8PEN6</accession>
<dbReference type="PANTHER" id="PTHR35566">
    <property type="entry name" value="BLR3599 PROTEIN"/>
    <property type="match status" value="1"/>
</dbReference>
<dbReference type="STRING" id="330214.NIDE1971"/>
<dbReference type="Pfam" id="PF05936">
    <property type="entry name" value="T6SS_VasE"/>
    <property type="match status" value="1"/>
</dbReference>
<dbReference type="PANTHER" id="PTHR35566:SF1">
    <property type="entry name" value="TYPE VI SECRETION SYSTEM BASEPLATE COMPONENT TSSK1"/>
    <property type="match status" value="1"/>
</dbReference>
<reference evidence="1 2" key="1">
    <citation type="journal article" date="2010" name="Proc. Natl. Acad. Sci. U.S.A.">
        <title>A Nitrospira metagenome illuminates the physiology and evolution of globally important nitrite-oxidizing bacteria.</title>
        <authorList>
            <person name="Lucker S."/>
            <person name="Wagner M."/>
            <person name="Maixner F."/>
            <person name="Pelletier E."/>
            <person name="Koch H."/>
            <person name="Vacherie B."/>
            <person name="Rattei T."/>
            <person name="Sinninghe Damste J."/>
            <person name="Spieck E."/>
            <person name="Le Paslier D."/>
            <person name="Daims H."/>
        </authorList>
    </citation>
    <scope>NUCLEOTIDE SEQUENCE [LARGE SCALE GENOMIC DNA]</scope>
</reference>
<dbReference type="InterPro" id="IPR010263">
    <property type="entry name" value="T6SS_TssK"/>
</dbReference>